<protein>
    <recommendedName>
        <fullName evidence="3">Maturase K</fullName>
    </recommendedName>
</protein>
<reference evidence="1" key="1">
    <citation type="submission" date="2024-02" db="EMBL/GenBank/DDBJ databases">
        <authorList>
            <consortium name="ELIXIR-Norway"/>
            <consortium name="Elixir Norway"/>
        </authorList>
    </citation>
    <scope>NUCLEOTIDE SEQUENCE</scope>
</reference>
<dbReference type="EMBL" id="OZ019895">
    <property type="protein sequence ID" value="CAK9219297.1"/>
    <property type="molecule type" value="Genomic_DNA"/>
</dbReference>
<name>A0ABP0UEJ1_9BRYO</name>
<dbReference type="PANTHER" id="PTHR37067">
    <property type="entry name" value="PX DOMAIN-CONTAINING PROTEIN"/>
    <property type="match status" value="1"/>
</dbReference>
<evidence type="ECO:0000313" key="2">
    <source>
        <dbReference type="Proteomes" id="UP001497512"/>
    </source>
</evidence>
<evidence type="ECO:0008006" key="3">
    <source>
        <dbReference type="Google" id="ProtNLM"/>
    </source>
</evidence>
<gene>
    <name evidence="1" type="ORF">CSSPTR1EN2_LOCUS14414</name>
</gene>
<dbReference type="Proteomes" id="UP001497512">
    <property type="component" value="Chromosome 3"/>
</dbReference>
<dbReference type="PANTHER" id="PTHR37067:SF3">
    <property type="entry name" value="PX DOMAIN-CONTAINING PROTEIN"/>
    <property type="match status" value="1"/>
</dbReference>
<sequence>MMSFNEAWDSLDGTRFDQLRRFYAELMTVFPKSTSIKSNFSILKWELDEFCKSLLYLSLEGIFQAKQFELLDSIECILTPYLAYRNKFPLWARK</sequence>
<accession>A0ABP0UEJ1</accession>
<organism evidence="1 2">
    <name type="scientific">Sphagnum troendelagicum</name>
    <dbReference type="NCBI Taxonomy" id="128251"/>
    <lineage>
        <taxon>Eukaryota</taxon>
        <taxon>Viridiplantae</taxon>
        <taxon>Streptophyta</taxon>
        <taxon>Embryophyta</taxon>
        <taxon>Bryophyta</taxon>
        <taxon>Sphagnophytina</taxon>
        <taxon>Sphagnopsida</taxon>
        <taxon>Sphagnales</taxon>
        <taxon>Sphagnaceae</taxon>
        <taxon>Sphagnum</taxon>
    </lineage>
</organism>
<evidence type="ECO:0000313" key="1">
    <source>
        <dbReference type="EMBL" id="CAK9219297.1"/>
    </source>
</evidence>
<proteinExistence type="predicted"/>
<keyword evidence="2" id="KW-1185">Reference proteome</keyword>